<feature type="transmembrane region" description="Helical" evidence="6">
    <location>
        <begin position="38"/>
        <end position="56"/>
    </location>
</feature>
<dbReference type="GO" id="GO:0005886">
    <property type="term" value="C:plasma membrane"/>
    <property type="evidence" value="ECO:0007669"/>
    <property type="project" value="UniProtKB-SubCell"/>
</dbReference>
<keyword evidence="3 6" id="KW-0812">Transmembrane</keyword>
<keyword evidence="5 6" id="KW-0472">Membrane</keyword>
<feature type="transmembrane region" description="Helical" evidence="6">
    <location>
        <begin position="93"/>
        <end position="112"/>
    </location>
</feature>
<comment type="caution">
    <text evidence="7">The sequence shown here is derived from an EMBL/GenBank/DDBJ whole genome shotgun (WGS) entry which is preliminary data.</text>
</comment>
<accession>A0A4R2RV92</accession>
<dbReference type="OrthoDB" id="25340at2"/>
<sequence length="124" mass="12863">MAIVIIGILSGILAGMAVGGGTLLIPALDLLYDLEQQQAQAITLVAFLPIAIVAIATHVRHGHVQPRLAFQLSLGGVVGAIAGSLLAAQLPSATLRMVFAVFLILMGIYEIVQKPADTPSDRAN</sequence>
<keyword evidence="8" id="KW-1185">Reference proteome</keyword>
<keyword evidence="4 6" id="KW-1133">Transmembrane helix</keyword>
<dbReference type="PANTHER" id="PTHR43701:SF2">
    <property type="entry name" value="MEMBRANE TRANSPORTER PROTEIN YJNA-RELATED"/>
    <property type="match status" value="1"/>
</dbReference>
<comment type="similarity">
    <text evidence="2 6">Belongs to the 4-toluene sulfonate uptake permease (TSUP) (TC 2.A.102) family.</text>
</comment>
<dbReference type="Proteomes" id="UP000294813">
    <property type="component" value="Unassembled WGS sequence"/>
</dbReference>
<dbReference type="RefSeq" id="WP_131918519.1">
    <property type="nucleotide sequence ID" value="NZ_JAOQNU010000005.1"/>
</dbReference>
<reference evidence="7 8" key="1">
    <citation type="submission" date="2019-03" db="EMBL/GenBank/DDBJ databases">
        <title>Genomic Encyclopedia of Type Strains, Phase IV (KMG-IV): sequencing the most valuable type-strain genomes for metagenomic binning, comparative biology and taxonomic classification.</title>
        <authorList>
            <person name="Goeker M."/>
        </authorList>
    </citation>
    <scope>NUCLEOTIDE SEQUENCE [LARGE SCALE GENOMIC DNA]</scope>
    <source>
        <strain evidence="7 8">DSM 11170</strain>
    </source>
</reference>
<dbReference type="Pfam" id="PF01925">
    <property type="entry name" value="TauE"/>
    <property type="match status" value="1"/>
</dbReference>
<evidence type="ECO:0000313" key="7">
    <source>
        <dbReference type="EMBL" id="TCP67268.1"/>
    </source>
</evidence>
<dbReference type="PANTHER" id="PTHR43701">
    <property type="entry name" value="MEMBRANE TRANSPORTER PROTEIN MJ0441-RELATED"/>
    <property type="match status" value="1"/>
</dbReference>
<dbReference type="AlphaFoldDB" id="A0A4R2RV92"/>
<keyword evidence="6" id="KW-1003">Cell membrane</keyword>
<gene>
    <name evidence="7" type="ORF">EDD73_105166</name>
</gene>
<evidence type="ECO:0000256" key="6">
    <source>
        <dbReference type="RuleBase" id="RU363041"/>
    </source>
</evidence>
<comment type="subcellular location">
    <subcellularLocation>
        <location evidence="6">Cell membrane</location>
        <topology evidence="6">Multi-pass membrane protein</topology>
    </subcellularLocation>
    <subcellularLocation>
        <location evidence="1">Membrane</location>
        <topology evidence="1">Multi-pass membrane protein</topology>
    </subcellularLocation>
</comment>
<evidence type="ECO:0000256" key="4">
    <source>
        <dbReference type="ARBA" id="ARBA00022989"/>
    </source>
</evidence>
<dbReference type="InterPro" id="IPR002781">
    <property type="entry name" value="TM_pro_TauE-like"/>
</dbReference>
<evidence type="ECO:0000256" key="5">
    <source>
        <dbReference type="ARBA" id="ARBA00023136"/>
    </source>
</evidence>
<evidence type="ECO:0000313" key="8">
    <source>
        <dbReference type="Proteomes" id="UP000294813"/>
    </source>
</evidence>
<organism evidence="7 8">
    <name type="scientific">Heliophilum fasciatum</name>
    <dbReference type="NCBI Taxonomy" id="35700"/>
    <lineage>
        <taxon>Bacteria</taxon>
        <taxon>Bacillati</taxon>
        <taxon>Bacillota</taxon>
        <taxon>Clostridia</taxon>
        <taxon>Eubacteriales</taxon>
        <taxon>Heliobacteriaceae</taxon>
        <taxon>Heliophilum</taxon>
    </lineage>
</organism>
<name>A0A4R2RV92_9FIRM</name>
<dbReference type="EMBL" id="SLXT01000005">
    <property type="protein sequence ID" value="TCP67268.1"/>
    <property type="molecule type" value="Genomic_DNA"/>
</dbReference>
<feature type="transmembrane region" description="Helical" evidence="6">
    <location>
        <begin position="68"/>
        <end position="87"/>
    </location>
</feature>
<evidence type="ECO:0000256" key="2">
    <source>
        <dbReference type="ARBA" id="ARBA00009142"/>
    </source>
</evidence>
<protein>
    <recommendedName>
        <fullName evidence="6">Probable membrane transporter protein</fullName>
    </recommendedName>
</protein>
<evidence type="ECO:0000256" key="3">
    <source>
        <dbReference type="ARBA" id="ARBA00022692"/>
    </source>
</evidence>
<proteinExistence type="inferred from homology"/>
<dbReference type="InterPro" id="IPR051598">
    <property type="entry name" value="TSUP/Inactive_protease-like"/>
</dbReference>
<evidence type="ECO:0000256" key="1">
    <source>
        <dbReference type="ARBA" id="ARBA00004141"/>
    </source>
</evidence>